<keyword evidence="1" id="KW-0862">Zinc</keyword>
<sequence>MVTEKSLELHARRAIAEKRVKLVKIKGAYGASELFLVESTDRKKVYVVIPGVYCSCPDFLFHVHLERSRKKCYHMVAVELAIREKKYVEEEIEEDRLTELVVKSFLE</sequence>
<keyword evidence="1" id="KW-0863">Zinc-finger</keyword>
<dbReference type="Proteomes" id="UP000000641">
    <property type="component" value="Chromosome"/>
</dbReference>
<name>A1RXV3_THEPD</name>
<dbReference type="STRING" id="368408.Tpen_0629"/>
<dbReference type="EnsemblBacteria" id="ABL78033">
    <property type="protein sequence ID" value="ABL78033"/>
    <property type="gene ID" value="Tpen_0629"/>
</dbReference>
<dbReference type="HOGENOM" id="CLU_2204247_0_0_2"/>
<dbReference type="eggNOG" id="arCOG01120">
    <property type="taxonomic scope" value="Archaea"/>
</dbReference>
<dbReference type="EMBL" id="CP000505">
    <property type="protein sequence ID" value="ABL78033.1"/>
    <property type="molecule type" value="Genomic_DNA"/>
</dbReference>
<evidence type="ECO:0000259" key="2">
    <source>
        <dbReference type="PROSITE" id="PS50966"/>
    </source>
</evidence>
<dbReference type="KEGG" id="tpe:Tpen_0629"/>
<feature type="domain" description="SWIM-type" evidence="2">
    <location>
        <begin position="46"/>
        <end position="83"/>
    </location>
</feature>
<accession>A1RXV3</accession>
<organism evidence="3 4">
    <name type="scientific">Thermofilum pendens (strain DSM 2475 / Hrk 5)</name>
    <dbReference type="NCBI Taxonomy" id="368408"/>
    <lineage>
        <taxon>Archaea</taxon>
        <taxon>Thermoproteota</taxon>
        <taxon>Thermoprotei</taxon>
        <taxon>Thermofilales</taxon>
        <taxon>Thermofilaceae</taxon>
        <taxon>Thermofilum</taxon>
    </lineage>
</organism>
<keyword evidence="1" id="KW-0479">Metal-binding</keyword>
<proteinExistence type="predicted"/>
<reference evidence="4" key="1">
    <citation type="journal article" date="2008" name="J. Bacteriol.">
        <title>Genome sequence of Thermofilum pendens reveals an exceptional loss of biosynthetic pathways without genome reduction.</title>
        <authorList>
            <person name="Anderson I."/>
            <person name="Rodriguez J."/>
            <person name="Susanti D."/>
            <person name="Porat I."/>
            <person name="Reich C."/>
            <person name="Ulrich L.E."/>
            <person name="Elkins J.G."/>
            <person name="Mavromatis K."/>
            <person name="Lykidis A."/>
            <person name="Kim E."/>
            <person name="Thompson L.S."/>
            <person name="Nolan M."/>
            <person name="Land M."/>
            <person name="Copeland A."/>
            <person name="Lapidus A."/>
            <person name="Lucas S."/>
            <person name="Detter C."/>
            <person name="Zhulin I.B."/>
            <person name="Olsen G.J."/>
            <person name="Whitman W."/>
            <person name="Mukhopadhyay B."/>
            <person name="Bristow J."/>
            <person name="Kyrpides N."/>
        </authorList>
    </citation>
    <scope>NUCLEOTIDE SEQUENCE [LARGE SCALE GENOMIC DNA]</scope>
    <source>
        <strain evidence="4">DSM 2475 / Hrk 5</strain>
    </source>
</reference>
<dbReference type="PANTHER" id="PTHR28498:SF1">
    <property type="entry name" value="ZINC FINGER SWIM DOMAIN-CONTAINING PROTEIN 7"/>
    <property type="match status" value="1"/>
</dbReference>
<evidence type="ECO:0000313" key="4">
    <source>
        <dbReference type="Proteomes" id="UP000000641"/>
    </source>
</evidence>
<evidence type="ECO:0000256" key="1">
    <source>
        <dbReference type="PROSITE-ProRule" id="PRU00325"/>
    </source>
</evidence>
<evidence type="ECO:0000313" key="3">
    <source>
        <dbReference type="EMBL" id="ABL78033.1"/>
    </source>
</evidence>
<protein>
    <submittedName>
        <fullName evidence="3">Zinc finger, SWIM domain protein</fullName>
    </submittedName>
</protein>
<dbReference type="GO" id="GO:0000724">
    <property type="term" value="P:double-strand break repair via homologous recombination"/>
    <property type="evidence" value="ECO:0007669"/>
    <property type="project" value="TreeGrafter"/>
</dbReference>
<dbReference type="PROSITE" id="PS50966">
    <property type="entry name" value="ZF_SWIM"/>
    <property type="match status" value="1"/>
</dbReference>
<dbReference type="PANTHER" id="PTHR28498">
    <property type="entry name" value="ZINC FINGER SWIM DOMAIN-CONTAINING PROTEIN 7"/>
    <property type="match status" value="1"/>
</dbReference>
<dbReference type="GeneID" id="4601416"/>
<gene>
    <name evidence="3" type="ordered locus">Tpen_0629</name>
</gene>
<dbReference type="Pfam" id="PF04434">
    <property type="entry name" value="SWIM"/>
    <property type="match status" value="1"/>
</dbReference>
<dbReference type="InterPro" id="IPR007527">
    <property type="entry name" value="Znf_SWIM"/>
</dbReference>
<keyword evidence="4" id="KW-1185">Reference proteome</keyword>
<dbReference type="GO" id="GO:0008270">
    <property type="term" value="F:zinc ion binding"/>
    <property type="evidence" value="ECO:0007669"/>
    <property type="project" value="UniProtKB-KW"/>
</dbReference>
<dbReference type="AlphaFoldDB" id="A1RXV3"/>
<dbReference type="OrthoDB" id="31559at2157"/>
<dbReference type="RefSeq" id="WP_011752298.1">
    <property type="nucleotide sequence ID" value="NC_008698.1"/>
</dbReference>